<dbReference type="PANTHER" id="PTHR47784">
    <property type="entry name" value="STEROL UPTAKE CONTROL PROTEIN 2"/>
    <property type="match status" value="1"/>
</dbReference>
<sequence length="306" mass="34800">MVHLDLLHHVRSALLADDWFGLDPGTQSDIYEVIIGYALQTPYLMHEFLALSALHLSIVRPQQRSFFRYQATQLQTSALSLFDASSNDTSITSIAARFIFSSILGNHVLHETLTFRPDDFGLFLDKFVSYLRLARGIRLQTQEGNWRSILETELRPLLEQGTRLPPENSASAPECETLETLLKSSDLGPSSIQVYQQAINQLKALFQLHRSRDHADIQCCKTLMLSWPVTIPMEFADLIMQRRPEALAILAHYAGLLHQVRHIWIVGDGGQYMIDSITDHLGAYWQPWLVWPHSLNSLTQTPVLLN</sequence>
<protein>
    <submittedName>
        <fullName evidence="1">Uncharacterized protein</fullName>
    </submittedName>
</protein>
<feature type="non-terminal residue" evidence="1">
    <location>
        <position position="306"/>
    </location>
</feature>
<feature type="non-terminal residue" evidence="1">
    <location>
        <position position="1"/>
    </location>
</feature>
<gene>
    <name evidence="1" type="ORF">B7463_g5646</name>
</gene>
<organism evidence="1 2">
    <name type="scientific">Scytalidium lignicola</name>
    <name type="common">Hyphomycete</name>
    <dbReference type="NCBI Taxonomy" id="5539"/>
    <lineage>
        <taxon>Eukaryota</taxon>
        <taxon>Fungi</taxon>
        <taxon>Dikarya</taxon>
        <taxon>Ascomycota</taxon>
        <taxon>Pezizomycotina</taxon>
        <taxon>Leotiomycetes</taxon>
        <taxon>Leotiomycetes incertae sedis</taxon>
        <taxon>Scytalidium</taxon>
    </lineage>
</organism>
<dbReference type="STRING" id="5539.A0A3E2HC22"/>
<dbReference type="OrthoDB" id="4937900at2759"/>
<reference evidence="1 2" key="1">
    <citation type="submission" date="2018-05" db="EMBL/GenBank/DDBJ databases">
        <title>Draft genome sequence of Scytalidium lignicola DSM 105466, a ubiquitous saprotrophic fungus.</title>
        <authorList>
            <person name="Buettner E."/>
            <person name="Gebauer A.M."/>
            <person name="Hofrichter M."/>
            <person name="Liers C."/>
            <person name="Kellner H."/>
        </authorList>
    </citation>
    <scope>NUCLEOTIDE SEQUENCE [LARGE SCALE GENOMIC DNA]</scope>
    <source>
        <strain evidence="1 2">DSM 105466</strain>
    </source>
</reference>
<comment type="caution">
    <text evidence="1">The sequence shown here is derived from an EMBL/GenBank/DDBJ whole genome shotgun (WGS) entry which is preliminary data.</text>
</comment>
<dbReference type="OMA" id="WIFELHR"/>
<dbReference type="PANTHER" id="PTHR47784:SF4">
    <property type="entry name" value="ZN(II)2CYS6 TRANSCRIPTION FACTOR (EUROFUNG)"/>
    <property type="match status" value="1"/>
</dbReference>
<accession>A0A3E2HC22</accession>
<proteinExistence type="predicted"/>
<dbReference type="Proteomes" id="UP000258309">
    <property type="component" value="Unassembled WGS sequence"/>
</dbReference>
<dbReference type="AlphaFoldDB" id="A0A3E2HC22"/>
<evidence type="ECO:0000313" key="2">
    <source>
        <dbReference type="Proteomes" id="UP000258309"/>
    </source>
</evidence>
<dbReference type="GO" id="GO:0001228">
    <property type="term" value="F:DNA-binding transcription activator activity, RNA polymerase II-specific"/>
    <property type="evidence" value="ECO:0007669"/>
    <property type="project" value="TreeGrafter"/>
</dbReference>
<dbReference type="InterPro" id="IPR053157">
    <property type="entry name" value="Sterol_Uptake_Regulator"/>
</dbReference>
<dbReference type="EMBL" id="NCSJ02000094">
    <property type="protein sequence ID" value="RFU30683.1"/>
    <property type="molecule type" value="Genomic_DNA"/>
</dbReference>
<evidence type="ECO:0000313" key="1">
    <source>
        <dbReference type="EMBL" id="RFU30683.1"/>
    </source>
</evidence>
<name>A0A3E2HC22_SCYLI</name>
<keyword evidence="2" id="KW-1185">Reference proteome</keyword>